<dbReference type="InterPro" id="IPR005467">
    <property type="entry name" value="His_kinase_dom"/>
</dbReference>
<comment type="caution">
    <text evidence="8">The sequence shown here is derived from an EMBL/GenBank/DDBJ whole genome shotgun (WGS) entry which is preliminary data.</text>
</comment>
<dbReference type="EC" id="2.7.13.3" evidence="3"/>
<dbReference type="Gene3D" id="3.30.450.40">
    <property type="match status" value="1"/>
</dbReference>
<evidence type="ECO:0000256" key="5">
    <source>
        <dbReference type="ARBA" id="ARBA00022777"/>
    </source>
</evidence>
<keyword evidence="6" id="KW-0902">Two-component regulatory system</keyword>
<keyword evidence="9" id="KW-1185">Reference proteome</keyword>
<dbReference type="CDD" id="cd00082">
    <property type="entry name" value="HisKA"/>
    <property type="match status" value="1"/>
</dbReference>
<dbReference type="GO" id="GO:0005886">
    <property type="term" value="C:plasma membrane"/>
    <property type="evidence" value="ECO:0007669"/>
    <property type="project" value="UniProtKB-SubCell"/>
</dbReference>
<evidence type="ECO:0000256" key="2">
    <source>
        <dbReference type="ARBA" id="ARBA00004236"/>
    </source>
</evidence>
<dbReference type="InterPro" id="IPR036890">
    <property type="entry name" value="HATPase_C_sf"/>
</dbReference>
<dbReference type="PRINTS" id="PR00344">
    <property type="entry name" value="BCTRLSENSOR"/>
</dbReference>
<comment type="catalytic activity">
    <reaction evidence="1">
        <text>ATP + protein L-histidine = ADP + protein N-phospho-L-histidine.</text>
        <dbReference type="EC" id="2.7.13.3"/>
    </reaction>
</comment>
<keyword evidence="5 8" id="KW-0808">Transferase</keyword>
<dbReference type="InterPro" id="IPR004358">
    <property type="entry name" value="Sig_transdc_His_kin-like_C"/>
</dbReference>
<evidence type="ECO:0000259" key="7">
    <source>
        <dbReference type="PROSITE" id="PS50109"/>
    </source>
</evidence>
<protein>
    <recommendedName>
        <fullName evidence="3">histidine kinase</fullName>
        <ecNumber evidence="3">2.7.13.3</ecNumber>
    </recommendedName>
</protein>
<dbReference type="CDD" id="cd00075">
    <property type="entry name" value="HATPase"/>
    <property type="match status" value="1"/>
</dbReference>
<dbReference type="InterPro" id="IPR003594">
    <property type="entry name" value="HATPase_dom"/>
</dbReference>
<dbReference type="PANTHER" id="PTHR43547">
    <property type="entry name" value="TWO-COMPONENT HISTIDINE KINASE"/>
    <property type="match status" value="1"/>
</dbReference>
<evidence type="ECO:0000313" key="8">
    <source>
        <dbReference type="EMBL" id="RAK31384.1"/>
    </source>
</evidence>
<keyword evidence="5 8" id="KW-0418">Kinase</keyword>
<evidence type="ECO:0000256" key="3">
    <source>
        <dbReference type="ARBA" id="ARBA00012438"/>
    </source>
</evidence>
<proteinExistence type="predicted"/>
<evidence type="ECO:0000256" key="4">
    <source>
        <dbReference type="ARBA" id="ARBA00022553"/>
    </source>
</evidence>
<dbReference type="SMART" id="SM00387">
    <property type="entry name" value="HATPase_c"/>
    <property type="match status" value="1"/>
</dbReference>
<dbReference type="SMART" id="SM00388">
    <property type="entry name" value="HisKA"/>
    <property type="match status" value="1"/>
</dbReference>
<dbReference type="InterPro" id="IPR029016">
    <property type="entry name" value="GAF-like_dom_sf"/>
</dbReference>
<evidence type="ECO:0000256" key="6">
    <source>
        <dbReference type="ARBA" id="ARBA00023012"/>
    </source>
</evidence>
<dbReference type="AlphaFoldDB" id="A0A327Z6L2"/>
<dbReference type="SUPFAM" id="SSF47384">
    <property type="entry name" value="Homodimeric domain of signal transducing histidine kinase"/>
    <property type="match status" value="1"/>
</dbReference>
<dbReference type="Proteomes" id="UP000249341">
    <property type="component" value="Unassembled WGS sequence"/>
</dbReference>
<dbReference type="Pfam" id="PF01590">
    <property type="entry name" value="GAF"/>
    <property type="match status" value="1"/>
</dbReference>
<feature type="domain" description="Histidine kinase" evidence="7">
    <location>
        <begin position="175"/>
        <end position="381"/>
    </location>
</feature>
<dbReference type="EMBL" id="QLMJ01000015">
    <property type="protein sequence ID" value="RAK31384.1"/>
    <property type="molecule type" value="Genomic_DNA"/>
</dbReference>
<dbReference type="InterPro" id="IPR003661">
    <property type="entry name" value="HisK_dim/P_dom"/>
</dbReference>
<reference evidence="8 9" key="1">
    <citation type="submission" date="2018-06" db="EMBL/GenBank/DDBJ databases">
        <title>Genomic Encyclopedia of Type Strains, Phase III (KMG-III): the genomes of soil and plant-associated and newly described type strains.</title>
        <authorList>
            <person name="Whitman W."/>
        </authorList>
    </citation>
    <scope>NUCLEOTIDE SEQUENCE [LARGE SCALE GENOMIC DNA]</scope>
    <source>
        <strain evidence="8 9">CGMCC 4.7090</strain>
    </source>
</reference>
<dbReference type="Gene3D" id="3.30.565.10">
    <property type="entry name" value="Histidine kinase-like ATPase, C-terminal domain"/>
    <property type="match status" value="1"/>
</dbReference>
<dbReference type="RefSeq" id="WP_111652297.1">
    <property type="nucleotide sequence ID" value="NZ_JACHWI010000015.1"/>
</dbReference>
<organism evidence="8 9">
    <name type="scientific">Actinoplanes lutulentus</name>
    <dbReference type="NCBI Taxonomy" id="1287878"/>
    <lineage>
        <taxon>Bacteria</taxon>
        <taxon>Bacillati</taxon>
        <taxon>Actinomycetota</taxon>
        <taxon>Actinomycetes</taxon>
        <taxon>Micromonosporales</taxon>
        <taxon>Micromonosporaceae</taxon>
        <taxon>Actinoplanes</taxon>
    </lineage>
</organism>
<gene>
    <name evidence="8" type="ORF">B0I29_115191</name>
</gene>
<dbReference type="Pfam" id="PF00512">
    <property type="entry name" value="HisKA"/>
    <property type="match status" value="1"/>
</dbReference>
<dbReference type="Gene3D" id="1.10.287.130">
    <property type="match status" value="1"/>
</dbReference>
<dbReference type="OrthoDB" id="3288697at2"/>
<dbReference type="PROSITE" id="PS50109">
    <property type="entry name" value="HIS_KIN"/>
    <property type="match status" value="1"/>
</dbReference>
<sequence>MTALQSVDTPFLAAERYRAALAEVPEVLELAAEACQAPMAALKVIGGGSAHYAATLGIRTRVDIPHSMSLCEIVSSADRPMIVDDATLHPRLSSHPLVAGSEHVRFVGAAPLHHNGQIVGALCVFDDAPRGRDPEATSRLLSRIARRVDAETGLRHTLTHQAFPLAVDNDDIVSAISHEIRTPLANIQGSLELLTATPGAIAPGFARRIDAINRNAARLCRTVDSLLRAVDHQSQEPIGEPRVFDLRTMLTAVHDERLRLDLPDAPVWVTADPCLLEVAIGHLLTNALCFGGPDQPVEVTLTDFPRPTLVIRDHGPGMPESELQLAGVPFARGDLAIRDQMPGLGLGLSISRRILEAQGGVLHLDSVAGEGVTARIMLSGA</sequence>
<name>A0A327Z6L2_9ACTN</name>
<dbReference type="SUPFAM" id="SSF55781">
    <property type="entry name" value="GAF domain-like"/>
    <property type="match status" value="1"/>
</dbReference>
<evidence type="ECO:0000313" key="9">
    <source>
        <dbReference type="Proteomes" id="UP000249341"/>
    </source>
</evidence>
<dbReference type="PANTHER" id="PTHR43547:SF2">
    <property type="entry name" value="HYBRID SIGNAL TRANSDUCTION HISTIDINE KINASE C"/>
    <property type="match status" value="1"/>
</dbReference>
<accession>A0A327Z6L2</accession>
<comment type="subcellular location">
    <subcellularLocation>
        <location evidence="2">Cell membrane</location>
    </subcellularLocation>
</comment>
<dbReference type="SUPFAM" id="SSF55874">
    <property type="entry name" value="ATPase domain of HSP90 chaperone/DNA topoisomerase II/histidine kinase"/>
    <property type="match status" value="1"/>
</dbReference>
<dbReference type="InterPro" id="IPR036097">
    <property type="entry name" value="HisK_dim/P_sf"/>
</dbReference>
<evidence type="ECO:0000256" key="1">
    <source>
        <dbReference type="ARBA" id="ARBA00000085"/>
    </source>
</evidence>
<dbReference type="GO" id="GO:0000155">
    <property type="term" value="F:phosphorelay sensor kinase activity"/>
    <property type="evidence" value="ECO:0007669"/>
    <property type="project" value="InterPro"/>
</dbReference>
<dbReference type="Pfam" id="PF02518">
    <property type="entry name" value="HATPase_c"/>
    <property type="match status" value="1"/>
</dbReference>
<keyword evidence="4" id="KW-0597">Phosphoprotein</keyword>
<dbReference type="InterPro" id="IPR003018">
    <property type="entry name" value="GAF"/>
</dbReference>